<reference evidence="3" key="1">
    <citation type="submission" date="2015-07" db="EMBL/GenBank/DDBJ databases">
        <title>Nocardia seriolae U-1 whole genome shotgun sequence.</title>
        <authorList>
            <person name="Imajoh M."/>
            <person name="Fukumoto Y."/>
            <person name="Sukeda M."/>
            <person name="Yamane J."/>
            <person name="Yamasaki K."/>
            <person name="Shimizu M."/>
            <person name="Ohnishi K."/>
            <person name="Oshima S."/>
        </authorList>
    </citation>
    <scope>NUCLEOTIDE SEQUENCE [LARGE SCALE GENOMIC DNA]</scope>
    <source>
        <strain evidence="3">U-1</strain>
    </source>
</reference>
<dbReference type="GO" id="GO:0003677">
    <property type="term" value="F:DNA binding"/>
    <property type="evidence" value="ECO:0007669"/>
    <property type="project" value="InterPro"/>
</dbReference>
<keyword evidence="3" id="KW-1185">Reference proteome</keyword>
<sequence>MTMNLRLREALMAAHLTPETAATLLQVDPKTIERWISSGRTPFPRHRYAMAALVGVSESDLWPEAGTLKPLRFSFAGICIWCDQRGCTDTECILRHEAARWEICPLCGGAPWTRPGSTCGCLNGLVQAVMTKFALPKAVA</sequence>
<accession>A0A0B8NEI6</accession>
<proteinExistence type="predicted"/>
<dbReference type="AlphaFoldDB" id="A0A0B8NEI6"/>
<dbReference type="CDD" id="cd00093">
    <property type="entry name" value="HTH_XRE"/>
    <property type="match status" value="1"/>
</dbReference>
<protein>
    <submittedName>
        <fullName evidence="2">Uncharacterized protein</fullName>
    </submittedName>
</protein>
<dbReference type="OrthoDB" id="8438314at2"/>
<dbReference type="KEGG" id="nsr:NS506_00117"/>
<evidence type="ECO:0000313" key="2">
    <source>
        <dbReference type="EMBL" id="GAP29023.1"/>
    </source>
</evidence>
<gene>
    <name evidence="1" type="ORF">NS506_00117</name>
    <name evidence="2" type="ORF">NSK11_contig00047-0056</name>
</gene>
<dbReference type="RefSeq" id="WP_033087791.1">
    <property type="nucleotide sequence ID" value="NZ_AP028459.1"/>
</dbReference>
<dbReference type="Proteomes" id="UP000037179">
    <property type="component" value="Unassembled WGS sequence"/>
</dbReference>
<dbReference type="SUPFAM" id="SSF47413">
    <property type="entry name" value="lambda repressor-like DNA-binding domains"/>
    <property type="match status" value="1"/>
</dbReference>
<organism evidence="2 3">
    <name type="scientific">Nocardia seriolae</name>
    <dbReference type="NCBI Taxonomy" id="37332"/>
    <lineage>
        <taxon>Bacteria</taxon>
        <taxon>Bacillati</taxon>
        <taxon>Actinomycetota</taxon>
        <taxon>Actinomycetes</taxon>
        <taxon>Mycobacteriales</taxon>
        <taxon>Nocardiaceae</taxon>
        <taxon>Nocardia</taxon>
    </lineage>
</organism>
<dbReference type="InterPro" id="IPR010982">
    <property type="entry name" value="Lambda_DNA-bd_dom_sf"/>
</dbReference>
<dbReference type="EMBL" id="CP017839">
    <property type="protein sequence ID" value="APA94204.1"/>
    <property type="molecule type" value="Genomic_DNA"/>
</dbReference>
<reference evidence="1 4" key="3">
    <citation type="submission" date="2016-10" db="EMBL/GenBank/DDBJ databases">
        <title>Genome sequence of Nocardia seriolae strain EM150506, isolated from Anguila japonica.</title>
        <authorList>
            <person name="Han H.-J."/>
        </authorList>
    </citation>
    <scope>NUCLEOTIDE SEQUENCE [LARGE SCALE GENOMIC DNA]</scope>
    <source>
        <strain evidence="1 4">EM150506</strain>
    </source>
</reference>
<dbReference type="EMBL" id="BBYQ01000047">
    <property type="protein sequence ID" value="GAP29023.1"/>
    <property type="molecule type" value="Genomic_DNA"/>
</dbReference>
<dbReference type="InterPro" id="IPR001387">
    <property type="entry name" value="Cro/C1-type_HTH"/>
</dbReference>
<dbReference type="Proteomes" id="UP000180166">
    <property type="component" value="Chromosome"/>
</dbReference>
<evidence type="ECO:0000313" key="4">
    <source>
        <dbReference type="Proteomes" id="UP000180166"/>
    </source>
</evidence>
<evidence type="ECO:0000313" key="1">
    <source>
        <dbReference type="EMBL" id="APA94204.1"/>
    </source>
</evidence>
<evidence type="ECO:0000313" key="3">
    <source>
        <dbReference type="Proteomes" id="UP000037179"/>
    </source>
</evidence>
<dbReference type="GeneID" id="93371992"/>
<name>A0A0B8NEI6_9NOCA</name>
<reference evidence="2 3" key="2">
    <citation type="journal article" date="2016" name="Genome Announc.">
        <title>Draft Genome Sequence of Erythromycin- and Oxytetracycline-Sensitive Nocardia seriolae Strain U-1 (NBRC 110359).</title>
        <authorList>
            <person name="Imajoh M."/>
            <person name="Sukeda M."/>
            <person name="Shimizu M."/>
            <person name="Yamane J."/>
            <person name="Ohnishi K."/>
            <person name="Oshima S."/>
        </authorList>
    </citation>
    <scope>NUCLEOTIDE SEQUENCE [LARGE SCALE GENOMIC DNA]</scope>
    <source>
        <strain evidence="2 3">U-1</strain>
    </source>
</reference>